<dbReference type="Pfam" id="PF01321">
    <property type="entry name" value="Creatinase_N"/>
    <property type="match status" value="1"/>
</dbReference>
<dbReference type="InterPro" id="IPR050659">
    <property type="entry name" value="Peptidase_M24B"/>
</dbReference>
<dbReference type="Proteomes" id="UP000823868">
    <property type="component" value="Unassembled WGS sequence"/>
</dbReference>
<accession>A0A9D1YAX4</accession>
<evidence type="ECO:0000259" key="1">
    <source>
        <dbReference type="Pfam" id="PF00557"/>
    </source>
</evidence>
<sequence length="403" mass="45252">MENKFTKTRDQSYFQEKLQRAMDRHNLGALILTQPEAVFYATGFMGCSHYRFRSCGNAIAVVPAQGRVTLIVSQFEAGGARLQTKGEVEIETYPVWIYIEDFDDPNETEKDPQPDPMKTFRMAADIAAQAAGGKTVGVERSAIPYDKFCYLKEKLGEERLLECADLLTECKKIKSQWEIDLCRYTAEVAEQVMEYVMRSTQAGMTEADLVRLFTTRAYEITGGVELTKVNNVHTVGPCYWSTLVPRDHVLKEGEIVRLDGGVQIYGYLSDLARTYVVGREVAPEKQHIFDALLAGFDAGMGMIGPGVKLSDAFGHILEVIRSHNLPTYVRGHFGHTTGSGLTEDYPMICAKTDEVFQPGMVFCLETPYYSSKHDSYNLEDEFVITETGMERFTHINRSLIVGS</sequence>
<dbReference type="InterPro" id="IPR000587">
    <property type="entry name" value="Creatinase_N"/>
</dbReference>
<evidence type="ECO:0000259" key="2">
    <source>
        <dbReference type="Pfam" id="PF01321"/>
    </source>
</evidence>
<dbReference type="SUPFAM" id="SSF55920">
    <property type="entry name" value="Creatinase/aminopeptidase"/>
    <property type="match status" value="1"/>
</dbReference>
<dbReference type="CDD" id="cd01066">
    <property type="entry name" value="APP_MetAP"/>
    <property type="match status" value="1"/>
</dbReference>
<reference evidence="3" key="2">
    <citation type="submission" date="2021-04" db="EMBL/GenBank/DDBJ databases">
        <authorList>
            <person name="Gilroy R."/>
        </authorList>
    </citation>
    <scope>NUCLEOTIDE SEQUENCE</scope>
    <source>
        <strain evidence="3">ChiBcec16_6824</strain>
    </source>
</reference>
<dbReference type="PANTHER" id="PTHR46112:SF2">
    <property type="entry name" value="XAA-PRO AMINOPEPTIDASE P-RELATED"/>
    <property type="match status" value="1"/>
</dbReference>
<dbReference type="AlphaFoldDB" id="A0A9D1YAX4"/>
<feature type="domain" description="Creatinase N-terminal" evidence="2">
    <location>
        <begin position="16"/>
        <end position="169"/>
    </location>
</feature>
<dbReference type="InterPro" id="IPR029149">
    <property type="entry name" value="Creatin/AminoP/Spt16_N"/>
</dbReference>
<dbReference type="Gene3D" id="3.90.230.10">
    <property type="entry name" value="Creatinase/methionine aminopeptidase superfamily"/>
    <property type="match status" value="1"/>
</dbReference>
<dbReference type="PANTHER" id="PTHR46112">
    <property type="entry name" value="AMINOPEPTIDASE"/>
    <property type="match status" value="1"/>
</dbReference>
<evidence type="ECO:0000313" key="4">
    <source>
        <dbReference type="Proteomes" id="UP000823868"/>
    </source>
</evidence>
<dbReference type="SUPFAM" id="SSF53092">
    <property type="entry name" value="Creatinase/prolidase N-terminal domain"/>
    <property type="match status" value="1"/>
</dbReference>
<reference evidence="3" key="1">
    <citation type="journal article" date="2021" name="PeerJ">
        <title>Extensive microbial diversity within the chicken gut microbiome revealed by metagenomics and culture.</title>
        <authorList>
            <person name="Gilroy R."/>
            <person name="Ravi A."/>
            <person name="Getino M."/>
            <person name="Pursley I."/>
            <person name="Horton D.L."/>
            <person name="Alikhan N.F."/>
            <person name="Baker D."/>
            <person name="Gharbi K."/>
            <person name="Hall N."/>
            <person name="Watson M."/>
            <person name="Adriaenssens E.M."/>
            <person name="Foster-Nyarko E."/>
            <person name="Jarju S."/>
            <person name="Secka A."/>
            <person name="Antonio M."/>
            <person name="Oren A."/>
            <person name="Chaudhuri R.R."/>
            <person name="La Ragione R."/>
            <person name="Hildebrand F."/>
            <person name="Pallen M.J."/>
        </authorList>
    </citation>
    <scope>NUCLEOTIDE SEQUENCE</scope>
    <source>
        <strain evidence="3">ChiBcec16_6824</strain>
    </source>
</reference>
<comment type="caution">
    <text evidence="3">The sequence shown here is derived from an EMBL/GenBank/DDBJ whole genome shotgun (WGS) entry which is preliminary data.</text>
</comment>
<protein>
    <submittedName>
        <fullName evidence="3">Xaa-Pro peptidase family protein</fullName>
    </submittedName>
</protein>
<name>A0A9D1YAX4_9FIRM</name>
<dbReference type="Gene3D" id="3.40.350.10">
    <property type="entry name" value="Creatinase/prolidase N-terminal domain"/>
    <property type="match status" value="1"/>
</dbReference>
<evidence type="ECO:0000313" key="3">
    <source>
        <dbReference type="EMBL" id="HIY21041.1"/>
    </source>
</evidence>
<dbReference type="EMBL" id="DXDX01000073">
    <property type="protein sequence ID" value="HIY21041.1"/>
    <property type="molecule type" value="Genomic_DNA"/>
</dbReference>
<gene>
    <name evidence="3" type="ORF">H9841_03950</name>
</gene>
<feature type="domain" description="Peptidase M24" evidence="1">
    <location>
        <begin position="182"/>
        <end position="386"/>
    </location>
</feature>
<proteinExistence type="predicted"/>
<dbReference type="Pfam" id="PF00557">
    <property type="entry name" value="Peptidase_M24"/>
    <property type="match status" value="1"/>
</dbReference>
<dbReference type="InterPro" id="IPR000994">
    <property type="entry name" value="Pept_M24"/>
</dbReference>
<dbReference type="InterPro" id="IPR036005">
    <property type="entry name" value="Creatinase/aminopeptidase-like"/>
</dbReference>
<organism evidence="3 4">
    <name type="scientific">Candidatus Flavonifractor merdigallinarum</name>
    <dbReference type="NCBI Taxonomy" id="2838589"/>
    <lineage>
        <taxon>Bacteria</taxon>
        <taxon>Bacillati</taxon>
        <taxon>Bacillota</taxon>
        <taxon>Clostridia</taxon>
        <taxon>Eubacteriales</taxon>
        <taxon>Oscillospiraceae</taxon>
        <taxon>Flavonifractor</taxon>
    </lineage>
</organism>